<dbReference type="EMBL" id="CP027806">
    <property type="protein sequence ID" value="AXJ02029.1"/>
    <property type="molecule type" value="Genomic_DNA"/>
</dbReference>
<dbReference type="RefSeq" id="WP_114985163.1">
    <property type="nucleotide sequence ID" value="NZ_CP027806.1"/>
</dbReference>
<evidence type="ECO:0000256" key="1">
    <source>
        <dbReference type="SAM" id="MobiDB-lite"/>
    </source>
</evidence>
<keyword evidence="3" id="KW-1185">Reference proteome</keyword>
<evidence type="ECO:0000313" key="3">
    <source>
        <dbReference type="Proteomes" id="UP000254808"/>
    </source>
</evidence>
<gene>
    <name evidence="2" type="ORF">CYPRO_2790</name>
</gene>
<sequence length="109" mass="12494">MRSEKLLMELEELLQQLGYVVRKERGSFKGGFCLLEGEKIIMLNKNQPPDYLVGVIARFLIDNSHDIELDSLFIKPATRKHLNERIRAARQISEQKASGRPNPLSPDYA</sequence>
<dbReference type="Proteomes" id="UP000254808">
    <property type="component" value="Chromosome"/>
</dbReference>
<dbReference type="OrthoDB" id="1524666at2"/>
<dbReference type="KEGG" id="cprv:CYPRO_2790"/>
<organism evidence="2 3">
    <name type="scientific">Cyclonatronum proteinivorum</name>
    <dbReference type="NCBI Taxonomy" id="1457365"/>
    <lineage>
        <taxon>Bacteria</taxon>
        <taxon>Pseudomonadati</taxon>
        <taxon>Balneolota</taxon>
        <taxon>Balneolia</taxon>
        <taxon>Balneolales</taxon>
        <taxon>Cyclonatronaceae</taxon>
        <taxon>Cyclonatronum</taxon>
    </lineage>
</organism>
<name>A0A345UNH7_9BACT</name>
<reference evidence="2 3" key="1">
    <citation type="submission" date="2018-03" db="EMBL/GenBank/DDBJ databases">
        <title>Phenotypic and genomic properties of Cyclonatronum proteinivorum gen. nov., sp. nov., a haloalkaliphilic bacteroidete from soda lakes possessing Na+-translocating rhodopsin.</title>
        <authorList>
            <person name="Toshchakov S.V."/>
            <person name="Korzhenkov A."/>
            <person name="Samarov N.I."/>
            <person name="Kublanov I.V."/>
            <person name="Muntyan M.S."/>
            <person name="Sorokin D.Y."/>
        </authorList>
    </citation>
    <scope>NUCLEOTIDE SEQUENCE [LARGE SCALE GENOMIC DNA]</scope>
    <source>
        <strain evidence="2 3">Omega</strain>
    </source>
</reference>
<accession>A0A345UNH7</accession>
<feature type="region of interest" description="Disordered" evidence="1">
    <location>
        <begin position="90"/>
        <end position="109"/>
    </location>
</feature>
<dbReference type="AlphaFoldDB" id="A0A345UNH7"/>
<evidence type="ECO:0000313" key="2">
    <source>
        <dbReference type="EMBL" id="AXJ02029.1"/>
    </source>
</evidence>
<proteinExistence type="predicted"/>
<protein>
    <submittedName>
        <fullName evidence="2">Uncharacterized protein</fullName>
    </submittedName>
</protein>